<feature type="transmembrane region" description="Helical" evidence="6">
    <location>
        <begin position="72"/>
        <end position="93"/>
    </location>
</feature>
<dbReference type="Proteomes" id="UP000030745">
    <property type="component" value="Unassembled WGS sequence"/>
</dbReference>
<dbReference type="STRING" id="695850.A0A067C6P7"/>
<dbReference type="Gene3D" id="3.20.20.80">
    <property type="entry name" value="Glycosidases"/>
    <property type="match status" value="1"/>
</dbReference>
<feature type="transmembrane region" description="Helical" evidence="6">
    <location>
        <begin position="105"/>
        <end position="125"/>
    </location>
</feature>
<dbReference type="InterPro" id="IPR020846">
    <property type="entry name" value="MFS_dom"/>
</dbReference>
<evidence type="ECO:0000256" key="2">
    <source>
        <dbReference type="ARBA" id="ARBA00022692"/>
    </source>
</evidence>
<dbReference type="InterPro" id="IPR024733">
    <property type="entry name" value="NAGLU_tim-barrel"/>
</dbReference>
<dbReference type="Pfam" id="PF12971">
    <property type="entry name" value="NAGLU_N"/>
    <property type="match status" value="1"/>
</dbReference>
<dbReference type="InterPro" id="IPR005829">
    <property type="entry name" value="Sugar_transporter_CS"/>
</dbReference>
<dbReference type="Pfam" id="PF00083">
    <property type="entry name" value="Sugar_tr"/>
    <property type="match status" value="1"/>
</dbReference>
<dbReference type="PROSITE" id="PS50850">
    <property type="entry name" value="MFS"/>
    <property type="match status" value="1"/>
</dbReference>
<name>A0A067C6P7_SAPPC</name>
<dbReference type="InterPro" id="IPR024732">
    <property type="entry name" value="NAGLU_C"/>
</dbReference>
<dbReference type="InterPro" id="IPR007781">
    <property type="entry name" value="NAGLU"/>
</dbReference>
<dbReference type="GO" id="GO:0022857">
    <property type="term" value="F:transmembrane transporter activity"/>
    <property type="evidence" value="ECO:0007669"/>
    <property type="project" value="InterPro"/>
</dbReference>
<dbReference type="OMA" id="YGQPFVW"/>
<accession>A0A067C6P7</accession>
<comment type="subcellular location">
    <subcellularLocation>
        <location evidence="1">Membrane</location>
        <topology evidence="1">Multi-pass membrane protein</topology>
    </subcellularLocation>
</comment>
<keyword evidence="5 6" id="KW-0472">Membrane</keyword>
<evidence type="ECO:0000256" key="5">
    <source>
        <dbReference type="ARBA" id="ARBA00023136"/>
    </source>
</evidence>
<evidence type="ECO:0000313" key="9">
    <source>
        <dbReference type="Proteomes" id="UP000030745"/>
    </source>
</evidence>
<dbReference type="PANTHER" id="PTHR12872:SF1">
    <property type="entry name" value="ALPHA-N-ACETYLGLUCOSAMINIDASE"/>
    <property type="match status" value="1"/>
</dbReference>
<keyword evidence="3" id="KW-0378">Hydrolase</keyword>
<keyword evidence="9" id="KW-1185">Reference proteome</keyword>
<dbReference type="PANTHER" id="PTHR12872">
    <property type="entry name" value="ALPHA-N-ACETYLGLUCOSAMINIDASE"/>
    <property type="match status" value="1"/>
</dbReference>
<dbReference type="SUPFAM" id="SSF103473">
    <property type="entry name" value="MFS general substrate transporter"/>
    <property type="match status" value="1"/>
</dbReference>
<proteinExistence type="predicted"/>
<dbReference type="Gene3D" id="3.30.379.10">
    <property type="entry name" value="Chitobiase/beta-hexosaminidase domain 2-like"/>
    <property type="match status" value="1"/>
</dbReference>
<evidence type="ECO:0000256" key="3">
    <source>
        <dbReference type="ARBA" id="ARBA00022801"/>
    </source>
</evidence>
<evidence type="ECO:0000259" key="7">
    <source>
        <dbReference type="PROSITE" id="PS50850"/>
    </source>
</evidence>
<dbReference type="OrthoDB" id="64736at2759"/>
<dbReference type="InterPro" id="IPR036259">
    <property type="entry name" value="MFS_trans_sf"/>
</dbReference>
<dbReference type="EMBL" id="KK583238">
    <property type="protein sequence ID" value="KDO24835.1"/>
    <property type="molecule type" value="Genomic_DNA"/>
</dbReference>
<organism evidence="8 9">
    <name type="scientific">Saprolegnia parasitica (strain CBS 223.65)</name>
    <dbReference type="NCBI Taxonomy" id="695850"/>
    <lineage>
        <taxon>Eukaryota</taxon>
        <taxon>Sar</taxon>
        <taxon>Stramenopiles</taxon>
        <taxon>Oomycota</taxon>
        <taxon>Saprolegniomycetes</taxon>
        <taxon>Saprolegniales</taxon>
        <taxon>Saprolegniaceae</taxon>
        <taxon>Saprolegnia</taxon>
    </lineage>
</organism>
<dbReference type="GeneID" id="24141854"/>
<protein>
    <recommendedName>
        <fullName evidence="7">Major facilitator superfamily (MFS) profile domain-containing protein</fullName>
    </recommendedName>
</protein>
<dbReference type="CDD" id="cd17316">
    <property type="entry name" value="MFS_SV2_like"/>
    <property type="match status" value="1"/>
</dbReference>
<feature type="transmembrane region" description="Helical" evidence="6">
    <location>
        <begin position="160"/>
        <end position="180"/>
    </location>
</feature>
<dbReference type="AlphaFoldDB" id="A0A067C6P7"/>
<dbReference type="GO" id="GO:0016787">
    <property type="term" value="F:hydrolase activity"/>
    <property type="evidence" value="ECO:0007669"/>
    <property type="project" value="UniProtKB-KW"/>
</dbReference>
<keyword evidence="4 6" id="KW-1133">Transmembrane helix</keyword>
<keyword evidence="2 6" id="KW-0812">Transmembrane</keyword>
<dbReference type="PROSITE" id="PS00216">
    <property type="entry name" value="SUGAR_TRANSPORT_1"/>
    <property type="match status" value="1"/>
</dbReference>
<dbReference type="VEuPathDB" id="FungiDB:SPRG_20839"/>
<feature type="domain" description="Major facilitator superfamily (MFS) profile" evidence="7">
    <location>
        <begin position="29"/>
        <end position="523"/>
    </location>
</feature>
<evidence type="ECO:0000313" key="8">
    <source>
        <dbReference type="EMBL" id="KDO24835.1"/>
    </source>
</evidence>
<dbReference type="InterPro" id="IPR024240">
    <property type="entry name" value="NAGLU_N"/>
</dbReference>
<dbReference type="Gene3D" id="1.20.120.670">
    <property type="entry name" value="N-acetyl-b-d-glucoasminidase"/>
    <property type="match status" value="1"/>
</dbReference>
<reference evidence="8 9" key="1">
    <citation type="journal article" date="2013" name="PLoS Genet.">
        <title>Distinctive expansion of potential virulence genes in the genome of the oomycete fish pathogen Saprolegnia parasitica.</title>
        <authorList>
            <person name="Jiang R.H."/>
            <person name="de Bruijn I."/>
            <person name="Haas B.J."/>
            <person name="Belmonte R."/>
            <person name="Lobach L."/>
            <person name="Christie J."/>
            <person name="van den Ackerveken G."/>
            <person name="Bottin A."/>
            <person name="Bulone V."/>
            <person name="Diaz-Moreno S.M."/>
            <person name="Dumas B."/>
            <person name="Fan L."/>
            <person name="Gaulin E."/>
            <person name="Govers F."/>
            <person name="Grenville-Briggs L.J."/>
            <person name="Horner N.R."/>
            <person name="Levin J.Z."/>
            <person name="Mammella M."/>
            <person name="Meijer H.J."/>
            <person name="Morris P."/>
            <person name="Nusbaum C."/>
            <person name="Oome S."/>
            <person name="Phillips A.J."/>
            <person name="van Rooyen D."/>
            <person name="Rzeszutek E."/>
            <person name="Saraiva M."/>
            <person name="Secombes C.J."/>
            <person name="Seidl M.F."/>
            <person name="Snel B."/>
            <person name="Stassen J.H."/>
            <person name="Sykes S."/>
            <person name="Tripathy S."/>
            <person name="van den Berg H."/>
            <person name="Vega-Arreguin J.C."/>
            <person name="Wawra S."/>
            <person name="Young S.K."/>
            <person name="Zeng Q."/>
            <person name="Dieguez-Uribeondo J."/>
            <person name="Russ C."/>
            <person name="Tyler B.M."/>
            <person name="van West P."/>
        </authorList>
    </citation>
    <scope>NUCLEOTIDE SEQUENCE [LARGE SCALE GENOMIC DNA]</scope>
    <source>
        <strain evidence="8 9">CBS 223.65</strain>
    </source>
</reference>
<dbReference type="InterPro" id="IPR005828">
    <property type="entry name" value="MFS_sugar_transport-like"/>
</dbReference>
<sequence length="985" mass="108512">MTSVQCIAHRLDNLPLGGCLGISGYYWGLLGKTGLGWAMDSMDTFLFTYLGAKGWQLDVRNSDGSALSGHQIGLLGSAAFAGSFVGAIALGMLADVYGRKPMFMLTMLIFMVSMVICGAATSYGLLLACRFVGGIGLGGELPVASTLVQELAPAPVRGRMVVLLESFWSIGCMLAVLLAFELTKVVSWRVVLYISAISMVYAIAVRYIVPESPNFKEAANMRLVQLVYCVLAALLGGVAAGVDLAFPEHDAVAAVTDLVVRRLGHRYVEQFTFATMAPTNDGLDVAEVSSSHGKIRLAGSSATALGYGLQWYLKTVVHTQTDWEDHALQLPPVLPLPHGSHRLEKASKYTYYQNVCTVSYTSWSWSWAKWEKHIDWMALNGINMPLAFTGQEKVWQATFEQFGISKAGMDKFFAGAAFLAWGRMGNLRGSWVKGPLPQAFIDDQFELQVRILARMRAFGMLPALPGFAGHVPEEVASKFANASISRSPNWGNFPDAYCCVYMLEPTDPLYLAIGKTFVAEQRRLYGYTSSLYQADTYNEMDPSHSDLPYLAKASKAVIDSMVASDPNAVWLMQGWLFLSDYWNNDRIQAYVGGVPDDKLLILDLYSEVVPIWEKSHNYFGKSWIYCVLHNFGGNLGLKGDLPTLASDPVAARRRSNGTMVGVGLTMEGIYQNYIVYDLALSMAWTAAAVDVPSYVHRFVTARYHSEDAYALAAWTMLSSSVYNATKAFGGVTKSIVTRRPHWHLDASTFMPSNISYDPSAVVHAWQSLLTAAVSSPALATTDTYLHDIVDVTRQALSDAILIDYKQLRHLFRAGTVASSKVHAIAQRIFDQIAAMDRVLASHEDFLLGKWLFDAKDLAGNDTSLALYYEYEARNQVTRWGDNNGNAIGDYAGKQWAGLVGSYYLVRWRIWLNEVCRAYEAKRPVNETATKAVMETFELGWQTETISYPIAAHGDTLAISKAILHEFFGAVSVYDASVDFLPALAH</sequence>
<evidence type="ECO:0000256" key="6">
    <source>
        <dbReference type="SAM" id="Phobius"/>
    </source>
</evidence>
<gene>
    <name evidence="8" type="ORF">SPRG_20839</name>
</gene>
<feature type="transmembrane region" description="Helical" evidence="6">
    <location>
        <begin position="186"/>
        <end position="209"/>
    </location>
</feature>
<evidence type="ECO:0000256" key="4">
    <source>
        <dbReference type="ARBA" id="ARBA00022989"/>
    </source>
</evidence>
<dbReference type="Pfam" id="PF05089">
    <property type="entry name" value="NAGLU"/>
    <property type="match status" value="1"/>
</dbReference>
<dbReference type="InterPro" id="IPR029018">
    <property type="entry name" value="Hex-like_dom2"/>
</dbReference>
<evidence type="ECO:0000256" key="1">
    <source>
        <dbReference type="ARBA" id="ARBA00004141"/>
    </source>
</evidence>
<dbReference type="PROSITE" id="PS00217">
    <property type="entry name" value="SUGAR_TRANSPORT_2"/>
    <property type="match status" value="1"/>
</dbReference>
<dbReference type="GO" id="GO:0016020">
    <property type="term" value="C:membrane"/>
    <property type="evidence" value="ECO:0007669"/>
    <property type="project" value="UniProtKB-SubCell"/>
</dbReference>
<dbReference type="Gene3D" id="1.20.1250.20">
    <property type="entry name" value="MFS general substrate transporter like domains"/>
    <property type="match status" value="1"/>
</dbReference>
<dbReference type="Pfam" id="PF12972">
    <property type="entry name" value="NAGLU_C"/>
    <property type="match status" value="1"/>
</dbReference>
<feature type="transmembrane region" description="Helical" evidence="6">
    <location>
        <begin position="221"/>
        <end position="242"/>
    </location>
</feature>
<dbReference type="KEGG" id="spar:SPRG_20839"/>
<dbReference type="RefSeq" id="XP_012204538.1">
    <property type="nucleotide sequence ID" value="XM_012349148.1"/>
</dbReference>